<gene>
    <name evidence="1" type="ORF">J2S34_002426</name>
</gene>
<name>A0ACC6AJD3_NITWI</name>
<dbReference type="EMBL" id="JALJZS010000002">
    <property type="protein sequence ID" value="MCP1999978.1"/>
    <property type="molecule type" value="Genomic_DNA"/>
</dbReference>
<proteinExistence type="predicted"/>
<evidence type="ECO:0000313" key="1">
    <source>
        <dbReference type="EMBL" id="MCP1999978.1"/>
    </source>
</evidence>
<keyword evidence="2" id="KW-1185">Reference proteome</keyword>
<dbReference type="Proteomes" id="UP001205486">
    <property type="component" value="Unassembled WGS sequence"/>
</dbReference>
<accession>A0ACC6AJD3</accession>
<sequence length="180" mass="20042">MYWLSERHRAMALARSTIGKVNIPWLTCRKRAPTGKRDGIRRNLGPAGEIAEGGADKRRKREKADAAELHALLSRRSTGYSVECGQNLLYKIEITVAGKPTHEAESLLTRGKLAFQTDILITKGPTPLVAIELKSGSFSTHDVITYSAKAQRHKRIYTLPALGFHRDEVGRTRSALCYTQ</sequence>
<reference evidence="1" key="1">
    <citation type="submission" date="2022-03" db="EMBL/GenBank/DDBJ databases">
        <title>Interactions between chemoautotrophic and heterotrophic bacteria.</title>
        <authorList>
            <person name="Santoro A."/>
        </authorList>
    </citation>
    <scope>NUCLEOTIDE SEQUENCE</scope>
    <source>
        <strain evidence="1">Nb-106</strain>
    </source>
</reference>
<organism evidence="1 2">
    <name type="scientific">Nitrobacter winogradskyi</name>
    <name type="common">Nitrobacter agilis</name>
    <dbReference type="NCBI Taxonomy" id="913"/>
    <lineage>
        <taxon>Bacteria</taxon>
        <taxon>Pseudomonadati</taxon>
        <taxon>Pseudomonadota</taxon>
        <taxon>Alphaproteobacteria</taxon>
        <taxon>Hyphomicrobiales</taxon>
        <taxon>Nitrobacteraceae</taxon>
        <taxon>Nitrobacter</taxon>
    </lineage>
</organism>
<protein>
    <submittedName>
        <fullName evidence="1">Uncharacterized protein</fullName>
    </submittedName>
</protein>
<evidence type="ECO:0000313" key="2">
    <source>
        <dbReference type="Proteomes" id="UP001205486"/>
    </source>
</evidence>
<comment type="caution">
    <text evidence="1">The sequence shown here is derived from an EMBL/GenBank/DDBJ whole genome shotgun (WGS) entry which is preliminary data.</text>
</comment>